<feature type="domain" description="Thiolase N-terminal" evidence="6">
    <location>
        <begin position="29"/>
        <end position="250"/>
    </location>
</feature>
<dbReference type="PIRSF" id="PIRSF000429">
    <property type="entry name" value="Ac-CoA_Ac_transf"/>
    <property type="match status" value="1"/>
</dbReference>
<evidence type="ECO:0000256" key="3">
    <source>
        <dbReference type="ARBA" id="ARBA00023315"/>
    </source>
</evidence>
<keyword evidence="3 5" id="KW-0012">Acyltransferase</keyword>
<dbReference type="PROSITE" id="PS00099">
    <property type="entry name" value="THIOLASE_3"/>
    <property type="match status" value="1"/>
</dbReference>
<comment type="similarity">
    <text evidence="1 5">Belongs to the thiolase-like superfamily. Thiolase family.</text>
</comment>
<dbReference type="NCBIfam" id="NF006090">
    <property type="entry name" value="PRK08242.1"/>
    <property type="match status" value="1"/>
</dbReference>
<dbReference type="InterPro" id="IPR020613">
    <property type="entry name" value="Thiolase_CS"/>
</dbReference>
<evidence type="ECO:0000256" key="5">
    <source>
        <dbReference type="RuleBase" id="RU003557"/>
    </source>
</evidence>
<dbReference type="InterPro" id="IPR020617">
    <property type="entry name" value="Thiolase_C"/>
</dbReference>
<sequence length="426" mass="44300">MTAELSQSEVITPDDGTIMTAASEAFLYDAFRTPRGKGKPTGALHEVKPIQLITGLLTELRARHPELDPTAIDDVVLGVVTPIGDQGMDIARTAVLAAGYPETTGGVQLNRFCASGLEAVNQAAQRVRSGWEDFILAGGVESMSRVPMASDGGAWAMDPETAMQTNFIPQGISADLIATLDGFSRTDVDAYAAESHARAAKAWANGYFGRSVVPVLDRNGLQILDHDQLVRPGTTVETLAGLPASFAAIGEHGGFDSVALEKYVTVERINHVHHAGNSSGIVDGAALVAIGNEKAGEAIGRAPRGRVVATAVSGTDPTIMLTGPAPAARKALAKAGLEVSDIDLFEMNEAFAAAVLHFMADLGVPHEKVNVNGGAIALGHPLGATGAMLIGTLLDELERRELRYGLATLCVGGGMGVATIIERLAA</sequence>
<dbReference type="PANTHER" id="PTHR43365">
    <property type="entry name" value="BLR7806 PROTEIN"/>
    <property type="match status" value="1"/>
</dbReference>
<dbReference type="InterPro" id="IPR016039">
    <property type="entry name" value="Thiolase-like"/>
</dbReference>
<feature type="active site" description="Proton acceptor" evidence="4">
    <location>
        <position position="380"/>
    </location>
</feature>
<keyword evidence="2 5" id="KW-0808">Transferase</keyword>
<gene>
    <name evidence="8" type="ORF">EV643_113155</name>
</gene>
<dbReference type="EMBL" id="SNWQ01000013">
    <property type="protein sequence ID" value="TDO45382.1"/>
    <property type="molecule type" value="Genomic_DNA"/>
</dbReference>
<feature type="active site" description="Proton acceptor" evidence="4">
    <location>
        <position position="410"/>
    </location>
</feature>
<dbReference type="Proteomes" id="UP000295388">
    <property type="component" value="Unassembled WGS sequence"/>
</dbReference>
<evidence type="ECO:0000259" key="6">
    <source>
        <dbReference type="Pfam" id="PF00108"/>
    </source>
</evidence>
<dbReference type="InterPro" id="IPR020610">
    <property type="entry name" value="Thiolase_AS"/>
</dbReference>
<reference evidence="8 9" key="1">
    <citation type="submission" date="2019-03" db="EMBL/GenBank/DDBJ databases">
        <title>Genomic Encyclopedia of Type Strains, Phase III (KMG-III): the genomes of soil and plant-associated and newly described type strains.</title>
        <authorList>
            <person name="Whitman W."/>
        </authorList>
    </citation>
    <scope>NUCLEOTIDE SEQUENCE [LARGE SCALE GENOMIC DNA]</scope>
    <source>
        <strain evidence="8 9">VKM Ac-2527</strain>
    </source>
</reference>
<dbReference type="Gene3D" id="3.40.47.10">
    <property type="match status" value="2"/>
</dbReference>
<evidence type="ECO:0000256" key="1">
    <source>
        <dbReference type="ARBA" id="ARBA00010982"/>
    </source>
</evidence>
<evidence type="ECO:0000313" key="9">
    <source>
        <dbReference type="Proteomes" id="UP000295388"/>
    </source>
</evidence>
<dbReference type="CDD" id="cd00751">
    <property type="entry name" value="thiolase"/>
    <property type="match status" value="1"/>
</dbReference>
<feature type="active site" description="Acyl-thioester intermediate" evidence="4">
    <location>
        <position position="113"/>
    </location>
</feature>
<comment type="caution">
    <text evidence="8">The sequence shown here is derived from an EMBL/GenBank/DDBJ whole genome shotgun (WGS) entry which is preliminary data.</text>
</comment>
<dbReference type="NCBIfam" id="TIGR01930">
    <property type="entry name" value="AcCoA-C-Actrans"/>
    <property type="match status" value="1"/>
</dbReference>
<dbReference type="Pfam" id="PF02803">
    <property type="entry name" value="Thiolase_C"/>
    <property type="match status" value="1"/>
</dbReference>
<dbReference type="PROSITE" id="PS00098">
    <property type="entry name" value="THIOLASE_1"/>
    <property type="match status" value="1"/>
</dbReference>
<dbReference type="Pfam" id="PF00108">
    <property type="entry name" value="Thiolase_N"/>
    <property type="match status" value="1"/>
</dbReference>
<dbReference type="AlphaFoldDB" id="A0A4R6KCC1"/>
<dbReference type="SUPFAM" id="SSF53901">
    <property type="entry name" value="Thiolase-like"/>
    <property type="match status" value="2"/>
</dbReference>
<organism evidence="8 9">
    <name type="scientific">Kribbella caucasensis</name>
    <dbReference type="NCBI Taxonomy" id="2512215"/>
    <lineage>
        <taxon>Bacteria</taxon>
        <taxon>Bacillati</taxon>
        <taxon>Actinomycetota</taxon>
        <taxon>Actinomycetes</taxon>
        <taxon>Propionibacteriales</taxon>
        <taxon>Kribbellaceae</taxon>
        <taxon>Kribbella</taxon>
    </lineage>
</organism>
<evidence type="ECO:0000259" key="7">
    <source>
        <dbReference type="Pfam" id="PF02803"/>
    </source>
</evidence>
<dbReference type="InterPro" id="IPR002155">
    <property type="entry name" value="Thiolase"/>
</dbReference>
<evidence type="ECO:0000256" key="4">
    <source>
        <dbReference type="PIRSR" id="PIRSR000429-1"/>
    </source>
</evidence>
<dbReference type="InterPro" id="IPR020616">
    <property type="entry name" value="Thiolase_N"/>
</dbReference>
<evidence type="ECO:0000256" key="2">
    <source>
        <dbReference type="ARBA" id="ARBA00022679"/>
    </source>
</evidence>
<protein>
    <submittedName>
        <fullName evidence="8">Acetyl-CoA C-acetyltransferase</fullName>
    </submittedName>
</protein>
<dbReference type="PROSITE" id="PS00737">
    <property type="entry name" value="THIOLASE_2"/>
    <property type="match status" value="1"/>
</dbReference>
<dbReference type="InterPro" id="IPR020615">
    <property type="entry name" value="Thiolase_acyl_enz_int_AS"/>
</dbReference>
<accession>A0A4R6KCC1</accession>
<feature type="domain" description="Thiolase C-terminal" evidence="7">
    <location>
        <begin position="303"/>
        <end position="423"/>
    </location>
</feature>
<keyword evidence="9" id="KW-1185">Reference proteome</keyword>
<dbReference type="PANTHER" id="PTHR43365:SF1">
    <property type="entry name" value="ACETYL-COA C-ACYLTRANSFERASE"/>
    <property type="match status" value="1"/>
</dbReference>
<dbReference type="GO" id="GO:0016747">
    <property type="term" value="F:acyltransferase activity, transferring groups other than amino-acyl groups"/>
    <property type="evidence" value="ECO:0007669"/>
    <property type="project" value="InterPro"/>
</dbReference>
<evidence type="ECO:0000313" key="8">
    <source>
        <dbReference type="EMBL" id="TDO45382.1"/>
    </source>
</evidence>
<name>A0A4R6KCC1_9ACTN</name>
<proteinExistence type="inferred from homology"/>